<reference evidence="4" key="1">
    <citation type="submission" date="2025-08" db="UniProtKB">
        <authorList>
            <consortium name="RefSeq"/>
        </authorList>
    </citation>
    <scope>IDENTIFICATION</scope>
</reference>
<dbReference type="PANTHER" id="PTHR10648">
    <property type="entry name" value="SERINE/THREONINE-PROTEIN PHOSPHATASE PP2A 65 KDA REGULATORY SUBUNIT"/>
    <property type="match status" value="1"/>
</dbReference>
<sequence length="818" mass="88035">MPLVYHSLKRAPQEAGEPSTVISGADEWHGVYRHLLFQCGPVNPPCLGQKDNDAGRKSSGGEFPSGCNAAMARLAEAASVVQDSQLSEDTAALVQDFLSDSPKIRQKGCASIWRIAQALGEGAEEFFMFLQGNCTETRRCALSVSEFEESEDSEDVVMALCKELTTLFDAYGEGKRALTATPIGWTDEGVNALASLLLRILPHRDRELRESAQQAFTSLLAVCGHSAALKRQLMLRVLDLCGDGRDAFRLAAASLLPATLHCARRCCMELAEARGSSAQVSSEATPSLHALRDLKQKLLAAYLALCGDKDCAVQLTAGQQLPRFVDFVAAEIETLQQEQPPVHAPAEDAADGAAAAAEDQGKIGELMIALYTATQKFTLSLHESCRMQAVSAVAAMALRNAAVFKALGSNFFPMLCSDSSWRVRATVCLALEDLSRLFYSPTTMANAAEDGMGTADAAVTGDKPASRMPPLLFKFLTDRSPMVKLAALQVLPRVARIAGTAGFVRDAWMLELHKIAEDDGANPISRLPGACLDAVLALLPLASGAQRRALMELAMQLVRRGNWKLRIAFLGAMGAIITSEEVALVSPMILSEEFVKDEDGDDCWRIHAAIAQQLPVLMRARFEKQEGEAWWRRCSELLLHSGKDELKVAARAGSVSPSKQMRVCDHCGFAAWAVRQEAGFALPSLLKLENEEHHAREQASVAPECRVFRALQQVAACKNAFIRQDLAFYLHVGSRSLSSHLDQFIPAPVQSEAALSTACSGCGQPGVGAPLCLIAANLEHSASRKSADPSLAVATVLAGRLSAVLQVCRCACLLRALP</sequence>
<keyword evidence="3" id="KW-1185">Reference proteome</keyword>
<organism evidence="3 4">
    <name type="scientific">Cyclospora cayetanensis</name>
    <dbReference type="NCBI Taxonomy" id="88456"/>
    <lineage>
        <taxon>Eukaryota</taxon>
        <taxon>Sar</taxon>
        <taxon>Alveolata</taxon>
        <taxon>Apicomplexa</taxon>
        <taxon>Conoidasida</taxon>
        <taxon>Coccidia</taxon>
        <taxon>Eucoccidiorida</taxon>
        <taxon>Eimeriorina</taxon>
        <taxon>Eimeriidae</taxon>
        <taxon>Cyclospora</taxon>
    </lineage>
</organism>
<dbReference type="PANTHER" id="PTHR10648:SF4">
    <property type="entry name" value="PROTEIN PHOSPHATASE 2 (FORMERLY 2A), REGULATORY SUBUNIT A, BETA ISOFORM-RELATED"/>
    <property type="match status" value="1"/>
</dbReference>
<dbReference type="OrthoDB" id="340346at2759"/>
<dbReference type="InterPro" id="IPR016024">
    <property type="entry name" value="ARM-type_fold"/>
</dbReference>
<dbReference type="GO" id="GO:0005634">
    <property type="term" value="C:nucleus"/>
    <property type="evidence" value="ECO:0007669"/>
    <property type="project" value="TreeGrafter"/>
</dbReference>
<dbReference type="SUPFAM" id="SSF48371">
    <property type="entry name" value="ARM repeat"/>
    <property type="match status" value="1"/>
</dbReference>
<evidence type="ECO:0000313" key="3">
    <source>
        <dbReference type="Proteomes" id="UP000515125"/>
    </source>
</evidence>
<dbReference type="RefSeq" id="XP_026191149.1">
    <property type="nucleotide sequence ID" value="XM_026335364.1"/>
</dbReference>
<gene>
    <name evidence="4" type="primary">LOC34623263</name>
</gene>
<keyword evidence="1" id="KW-0677">Repeat</keyword>
<proteinExistence type="predicted"/>
<dbReference type="GO" id="GO:0019888">
    <property type="term" value="F:protein phosphatase regulator activity"/>
    <property type="evidence" value="ECO:0007669"/>
    <property type="project" value="TreeGrafter"/>
</dbReference>
<dbReference type="GeneID" id="34623263"/>
<accession>A0A6P6RUG7</accession>
<dbReference type="Gene3D" id="1.25.10.10">
    <property type="entry name" value="Leucine-rich Repeat Variant"/>
    <property type="match status" value="1"/>
</dbReference>
<dbReference type="PROSITE" id="PS50077">
    <property type="entry name" value="HEAT_REPEAT"/>
    <property type="match status" value="1"/>
</dbReference>
<evidence type="ECO:0000313" key="4">
    <source>
        <dbReference type="RefSeq" id="XP_026191149.1"/>
    </source>
</evidence>
<dbReference type="GO" id="GO:0005829">
    <property type="term" value="C:cytosol"/>
    <property type="evidence" value="ECO:0007669"/>
    <property type="project" value="TreeGrafter"/>
</dbReference>
<dbReference type="InterPro" id="IPR011989">
    <property type="entry name" value="ARM-like"/>
</dbReference>
<dbReference type="GO" id="GO:0000159">
    <property type="term" value="C:protein phosphatase type 2A complex"/>
    <property type="evidence" value="ECO:0007669"/>
    <property type="project" value="TreeGrafter"/>
</dbReference>
<dbReference type="InterPro" id="IPR021133">
    <property type="entry name" value="HEAT_type_2"/>
</dbReference>
<protein>
    <submittedName>
        <fullName evidence="4">Uncharacterized protein LOC34623263</fullName>
    </submittedName>
</protein>
<name>A0A6P6RUG7_9EIME</name>
<evidence type="ECO:0000256" key="1">
    <source>
        <dbReference type="ARBA" id="ARBA00022737"/>
    </source>
</evidence>
<dbReference type="InterPro" id="IPR051023">
    <property type="entry name" value="PP2A_Regulatory_Subunit_A"/>
</dbReference>
<feature type="repeat" description="HEAT" evidence="2">
    <location>
        <begin position="468"/>
        <end position="506"/>
    </location>
</feature>
<dbReference type="AlphaFoldDB" id="A0A6P6RUG7"/>
<evidence type="ECO:0000256" key="2">
    <source>
        <dbReference type="PROSITE-ProRule" id="PRU00103"/>
    </source>
</evidence>
<dbReference type="Proteomes" id="UP000515125">
    <property type="component" value="Unplaced"/>
</dbReference>